<organism evidence="1 2">
    <name type="scientific">Leersia perrieri</name>
    <dbReference type="NCBI Taxonomy" id="77586"/>
    <lineage>
        <taxon>Eukaryota</taxon>
        <taxon>Viridiplantae</taxon>
        <taxon>Streptophyta</taxon>
        <taxon>Embryophyta</taxon>
        <taxon>Tracheophyta</taxon>
        <taxon>Spermatophyta</taxon>
        <taxon>Magnoliopsida</taxon>
        <taxon>Liliopsida</taxon>
        <taxon>Poales</taxon>
        <taxon>Poaceae</taxon>
        <taxon>BOP clade</taxon>
        <taxon>Oryzoideae</taxon>
        <taxon>Oryzeae</taxon>
        <taxon>Oryzinae</taxon>
        <taxon>Leersia</taxon>
    </lineage>
</organism>
<dbReference type="Proteomes" id="UP000032180">
    <property type="component" value="Chromosome 6"/>
</dbReference>
<accession>A0A0D9WQ54</accession>
<dbReference type="EnsemblPlants" id="LPERR06G12150.1">
    <property type="protein sequence ID" value="LPERR06G12150.1"/>
    <property type="gene ID" value="LPERR06G12150"/>
</dbReference>
<evidence type="ECO:0000313" key="1">
    <source>
        <dbReference type="EnsemblPlants" id="LPERR06G12150.1"/>
    </source>
</evidence>
<dbReference type="HOGENOM" id="CLU_2430265_0_0_1"/>
<sequence>MHFLQIPEHGEKSVGFSLVPYMVSQNFSINFQVSKVMETAEEDLLFYLIHALDITRFVVLCSSDVTGKNPGNAHRHALVGKGKELEEHRFW</sequence>
<dbReference type="Gramene" id="LPERR06G12150.1">
    <property type="protein sequence ID" value="LPERR06G12150.1"/>
    <property type="gene ID" value="LPERR06G12150"/>
</dbReference>
<reference evidence="1 2" key="1">
    <citation type="submission" date="2012-08" db="EMBL/GenBank/DDBJ databases">
        <title>Oryza genome evolution.</title>
        <authorList>
            <person name="Wing R.A."/>
        </authorList>
    </citation>
    <scope>NUCLEOTIDE SEQUENCE</scope>
</reference>
<reference evidence="2" key="2">
    <citation type="submission" date="2013-12" db="EMBL/GenBank/DDBJ databases">
        <authorList>
            <person name="Yu Y."/>
            <person name="Lee S."/>
            <person name="de Baynast K."/>
            <person name="Wissotski M."/>
            <person name="Liu L."/>
            <person name="Talag J."/>
            <person name="Goicoechea J."/>
            <person name="Angelova A."/>
            <person name="Jetty R."/>
            <person name="Kudrna D."/>
            <person name="Golser W."/>
            <person name="Rivera L."/>
            <person name="Zhang J."/>
            <person name="Wing R."/>
        </authorList>
    </citation>
    <scope>NUCLEOTIDE SEQUENCE</scope>
</reference>
<reference evidence="1" key="3">
    <citation type="submission" date="2015-04" db="UniProtKB">
        <authorList>
            <consortium name="EnsemblPlants"/>
        </authorList>
    </citation>
    <scope>IDENTIFICATION</scope>
</reference>
<proteinExistence type="predicted"/>
<keyword evidence="2" id="KW-1185">Reference proteome</keyword>
<protein>
    <submittedName>
        <fullName evidence="1">Uncharacterized protein</fullName>
    </submittedName>
</protein>
<dbReference type="AlphaFoldDB" id="A0A0D9WQ54"/>
<name>A0A0D9WQ54_9ORYZ</name>
<evidence type="ECO:0000313" key="2">
    <source>
        <dbReference type="Proteomes" id="UP000032180"/>
    </source>
</evidence>